<protein>
    <submittedName>
        <fullName evidence="2">Uncharacterized protein</fullName>
    </submittedName>
</protein>
<keyword evidence="1" id="KW-0472">Membrane</keyword>
<reference evidence="2" key="1">
    <citation type="journal article" date="2023" name="Plant J.">
        <title>The genome of the king protea, Protea cynaroides.</title>
        <authorList>
            <person name="Chang J."/>
            <person name="Duong T.A."/>
            <person name="Schoeman C."/>
            <person name="Ma X."/>
            <person name="Roodt D."/>
            <person name="Barker N."/>
            <person name="Li Z."/>
            <person name="Van de Peer Y."/>
            <person name="Mizrachi E."/>
        </authorList>
    </citation>
    <scope>NUCLEOTIDE SEQUENCE</scope>
    <source>
        <tissue evidence="2">Young leaves</tissue>
    </source>
</reference>
<evidence type="ECO:0000256" key="1">
    <source>
        <dbReference type="SAM" id="Phobius"/>
    </source>
</evidence>
<evidence type="ECO:0000313" key="3">
    <source>
        <dbReference type="Proteomes" id="UP001141806"/>
    </source>
</evidence>
<evidence type="ECO:0000313" key="2">
    <source>
        <dbReference type="EMBL" id="KAJ4965159.1"/>
    </source>
</evidence>
<dbReference type="AlphaFoldDB" id="A0A9Q0QML6"/>
<sequence>MDEHELLPGSLGTSSSLWLRLGLTIFSSSLDVEFYSYTAFYLSQIPYLLFLADIRVITFDLIILLCFMSTEQFLFVDVAFTASYARHRLLDLDPQEFNQMPEMNIVSGNSRIHAMSNPIYAEGP</sequence>
<name>A0A9Q0QML6_9MAGN</name>
<accession>A0A9Q0QML6</accession>
<dbReference type="EMBL" id="JAMYWD010000007">
    <property type="protein sequence ID" value="KAJ4965159.1"/>
    <property type="molecule type" value="Genomic_DNA"/>
</dbReference>
<proteinExistence type="predicted"/>
<keyword evidence="3" id="KW-1185">Reference proteome</keyword>
<organism evidence="2 3">
    <name type="scientific">Protea cynaroides</name>
    <dbReference type="NCBI Taxonomy" id="273540"/>
    <lineage>
        <taxon>Eukaryota</taxon>
        <taxon>Viridiplantae</taxon>
        <taxon>Streptophyta</taxon>
        <taxon>Embryophyta</taxon>
        <taxon>Tracheophyta</taxon>
        <taxon>Spermatophyta</taxon>
        <taxon>Magnoliopsida</taxon>
        <taxon>Proteales</taxon>
        <taxon>Proteaceae</taxon>
        <taxon>Protea</taxon>
    </lineage>
</organism>
<keyword evidence="1" id="KW-0812">Transmembrane</keyword>
<comment type="caution">
    <text evidence="2">The sequence shown here is derived from an EMBL/GenBank/DDBJ whole genome shotgun (WGS) entry which is preliminary data.</text>
</comment>
<keyword evidence="1" id="KW-1133">Transmembrane helix</keyword>
<feature type="transmembrane region" description="Helical" evidence="1">
    <location>
        <begin position="45"/>
        <end position="67"/>
    </location>
</feature>
<gene>
    <name evidence="2" type="ORF">NE237_017008</name>
</gene>
<dbReference type="Proteomes" id="UP001141806">
    <property type="component" value="Unassembled WGS sequence"/>
</dbReference>